<accession>A0ABV6P030</accession>
<evidence type="ECO:0000313" key="6">
    <source>
        <dbReference type="Proteomes" id="UP001589894"/>
    </source>
</evidence>
<dbReference type="Proteomes" id="UP001589894">
    <property type="component" value="Unassembled WGS sequence"/>
</dbReference>
<proteinExistence type="inferred from homology"/>
<name>A0ABV6P030_9ACTN</name>
<dbReference type="Gene3D" id="3.40.109.10">
    <property type="entry name" value="NADH Oxidase"/>
    <property type="match status" value="1"/>
</dbReference>
<comment type="caution">
    <text evidence="5">The sequence shown here is derived from an EMBL/GenBank/DDBJ whole genome shotgun (WGS) entry which is preliminary data.</text>
</comment>
<feature type="compositionally biased region" description="Polar residues" evidence="3">
    <location>
        <begin position="188"/>
        <end position="197"/>
    </location>
</feature>
<keyword evidence="2" id="KW-0560">Oxidoreductase</keyword>
<evidence type="ECO:0000259" key="4">
    <source>
        <dbReference type="Pfam" id="PF00881"/>
    </source>
</evidence>
<keyword evidence="6" id="KW-1185">Reference proteome</keyword>
<feature type="region of interest" description="Disordered" evidence="3">
    <location>
        <begin position="164"/>
        <end position="197"/>
    </location>
</feature>
<dbReference type="Pfam" id="PF00881">
    <property type="entry name" value="Nitroreductase"/>
    <property type="match status" value="1"/>
</dbReference>
<gene>
    <name evidence="5" type="ORF">ACFFHU_19605</name>
</gene>
<dbReference type="PANTHER" id="PTHR43673">
    <property type="entry name" value="NAD(P)H NITROREDUCTASE YDGI-RELATED"/>
    <property type="match status" value="1"/>
</dbReference>
<dbReference type="PANTHER" id="PTHR43673:SF10">
    <property type="entry name" value="NADH DEHYDROGENASE_NAD(P)H NITROREDUCTASE XCC3605-RELATED"/>
    <property type="match status" value="1"/>
</dbReference>
<evidence type="ECO:0000256" key="3">
    <source>
        <dbReference type="SAM" id="MobiDB-lite"/>
    </source>
</evidence>
<organism evidence="5 6">
    <name type="scientific">Plantactinospora siamensis</name>
    <dbReference type="NCBI Taxonomy" id="555372"/>
    <lineage>
        <taxon>Bacteria</taxon>
        <taxon>Bacillati</taxon>
        <taxon>Actinomycetota</taxon>
        <taxon>Actinomycetes</taxon>
        <taxon>Micromonosporales</taxon>
        <taxon>Micromonosporaceae</taxon>
        <taxon>Plantactinospora</taxon>
    </lineage>
</organism>
<protein>
    <submittedName>
        <fullName evidence="5">Nitroreductase family protein</fullName>
    </submittedName>
</protein>
<dbReference type="RefSeq" id="WP_377340929.1">
    <property type="nucleotide sequence ID" value="NZ_JBHLUE010000016.1"/>
</dbReference>
<evidence type="ECO:0000256" key="1">
    <source>
        <dbReference type="ARBA" id="ARBA00007118"/>
    </source>
</evidence>
<reference evidence="5 6" key="1">
    <citation type="submission" date="2024-09" db="EMBL/GenBank/DDBJ databases">
        <authorList>
            <person name="Sun Q."/>
            <person name="Mori K."/>
        </authorList>
    </citation>
    <scope>NUCLEOTIDE SEQUENCE [LARGE SCALE GENOMIC DNA]</scope>
    <source>
        <strain evidence="5 6">TBRC 2205</strain>
    </source>
</reference>
<comment type="similarity">
    <text evidence="1">Belongs to the nitroreductase family.</text>
</comment>
<dbReference type="CDD" id="cd02138">
    <property type="entry name" value="TdsD-like"/>
    <property type="match status" value="1"/>
</dbReference>
<dbReference type="InterPro" id="IPR000415">
    <property type="entry name" value="Nitroreductase-like"/>
</dbReference>
<dbReference type="InterPro" id="IPR029479">
    <property type="entry name" value="Nitroreductase"/>
</dbReference>
<evidence type="ECO:0000313" key="5">
    <source>
        <dbReference type="EMBL" id="MFC0566334.1"/>
    </source>
</evidence>
<feature type="domain" description="Nitroreductase" evidence="4">
    <location>
        <begin position="15"/>
        <end position="157"/>
    </location>
</feature>
<sequence length="197" mass="20872">MKTAETSVPVHPLLADRWSPRGFDRAHSLAPDQLAALLEAARWAPSANNSQPWRFLVAQRGAPEFDRLTAALAPGNRAWADAASALLLVAAETVDETGRPRPWALYDTGQAVAHLITQAQADGLATHQMGGFDAAAVRDDFGLAEALSPVVVIAVGRLDGDAALPEPLAARERAPRTRAPLRSLLLTPAQNTELPAA</sequence>
<dbReference type="EMBL" id="JBHLUE010000016">
    <property type="protein sequence ID" value="MFC0566334.1"/>
    <property type="molecule type" value="Genomic_DNA"/>
</dbReference>
<evidence type="ECO:0000256" key="2">
    <source>
        <dbReference type="ARBA" id="ARBA00023002"/>
    </source>
</evidence>
<dbReference type="SUPFAM" id="SSF55469">
    <property type="entry name" value="FMN-dependent nitroreductase-like"/>
    <property type="match status" value="1"/>
</dbReference>